<name>A0ABU3VDM3_9RHOB</name>
<proteinExistence type="predicted"/>
<feature type="chain" id="PRO_5045450851" evidence="1">
    <location>
        <begin position="20"/>
        <end position="343"/>
    </location>
</feature>
<keyword evidence="1" id="KW-0732">Signal</keyword>
<accession>A0ABU3VDM3</accession>
<evidence type="ECO:0000313" key="3">
    <source>
        <dbReference type="Proteomes" id="UP001255416"/>
    </source>
</evidence>
<evidence type="ECO:0000256" key="1">
    <source>
        <dbReference type="SAM" id="SignalP"/>
    </source>
</evidence>
<comment type="caution">
    <text evidence="2">The sequence shown here is derived from an EMBL/GenBank/DDBJ whole genome shotgun (WGS) entry which is preliminary data.</text>
</comment>
<gene>
    <name evidence="2" type="ORF">QO231_10480</name>
</gene>
<protein>
    <submittedName>
        <fullName evidence="2">Uncharacterized protein</fullName>
    </submittedName>
</protein>
<reference evidence="3" key="1">
    <citation type="submission" date="2023-05" db="EMBL/GenBank/DDBJ databases">
        <title>Sedimentitalea sp. nov. JM2-8.</title>
        <authorList>
            <person name="Huang J."/>
        </authorList>
    </citation>
    <scope>NUCLEOTIDE SEQUENCE [LARGE SCALE GENOMIC DNA]</scope>
    <source>
        <strain evidence="3">KHS03</strain>
    </source>
</reference>
<sequence length="343" mass="36195">MKIILVATLVFGTATAVRAGEVENTVSGEEWSPNLDACVTSVDDRLFELSYNPDDDETFQNSSLREILIAGWGAITCPGEMTLRSLAPDLLPNERENYCLVYSKERKTYLGYAQGRKDTYWRCKDSVDFQKADIAPLASFVFPDSQTASSNSIARCTTLVSGKSYRLTYDLDDEELFSNMTFRDALIGGDCPGQAVLSALLPELSPSERSAFCLVYDDEAEEYVGYAEGERDAYLRCKEPSVPICERVNATKEEALAIVGLGAGATAGASAAASAAGVAAVGHSSGAVILTGSSGYIAGTIGTVGTSLLAILTAPATLTAAAVSVVAVGGAVYVCQSDSDDQK</sequence>
<organism evidence="2 3">
    <name type="scientific">Sedimentitalea todarodis</name>
    <dbReference type="NCBI Taxonomy" id="1631240"/>
    <lineage>
        <taxon>Bacteria</taxon>
        <taxon>Pseudomonadati</taxon>
        <taxon>Pseudomonadota</taxon>
        <taxon>Alphaproteobacteria</taxon>
        <taxon>Rhodobacterales</taxon>
        <taxon>Paracoccaceae</taxon>
        <taxon>Sedimentitalea</taxon>
    </lineage>
</organism>
<dbReference type="EMBL" id="JASMWN010000006">
    <property type="protein sequence ID" value="MDU9004279.1"/>
    <property type="molecule type" value="Genomic_DNA"/>
</dbReference>
<keyword evidence="3" id="KW-1185">Reference proteome</keyword>
<feature type="signal peptide" evidence="1">
    <location>
        <begin position="1"/>
        <end position="19"/>
    </location>
</feature>
<evidence type="ECO:0000313" key="2">
    <source>
        <dbReference type="EMBL" id="MDU9004279.1"/>
    </source>
</evidence>
<dbReference type="RefSeq" id="WP_316775859.1">
    <property type="nucleotide sequence ID" value="NZ_JASMWN010000006.1"/>
</dbReference>
<dbReference type="Proteomes" id="UP001255416">
    <property type="component" value="Unassembled WGS sequence"/>
</dbReference>